<accession>A0ABD2QNE6</accession>
<comment type="caution">
    <text evidence="2">The sequence shown here is derived from an EMBL/GenBank/DDBJ whole genome shotgun (WGS) entry which is preliminary data.</text>
</comment>
<reference evidence="2 3" key="1">
    <citation type="submission" date="2024-11" db="EMBL/GenBank/DDBJ databases">
        <title>Adaptive evolution of stress response genes in parasites aligns with host niche diversity.</title>
        <authorList>
            <person name="Hahn C."/>
            <person name="Resl P."/>
        </authorList>
    </citation>
    <scope>NUCLEOTIDE SEQUENCE [LARGE SCALE GENOMIC DNA]</scope>
    <source>
        <strain evidence="2">EGGRZ-B1_66</strain>
        <tissue evidence="2">Body</tissue>
    </source>
</reference>
<evidence type="ECO:0000313" key="2">
    <source>
        <dbReference type="EMBL" id="KAL3320662.1"/>
    </source>
</evidence>
<protein>
    <submittedName>
        <fullName evidence="2">Uncharacterized protein</fullName>
    </submittedName>
</protein>
<dbReference type="AlphaFoldDB" id="A0ABD2QNE6"/>
<name>A0ABD2QNE6_9PLAT</name>
<feature type="compositionally biased region" description="Basic and acidic residues" evidence="1">
    <location>
        <begin position="330"/>
        <end position="343"/>
    </location>
</feature>
<dbReference type="EMBL" id="JBJKFK010000038">
    <property type="protein sequence ID" value="KAL3320662.1"/>
    <property type="molecule type" value="Genomic_DNA"/>
</dbReference>
<proteinExistence type="predicted"/>
<keyword evidence="3" id="KW-1185">Reference proteome</keyword>
<dbReference type="Proteomes" id="UP001626550">
    <property type="component" value="Unassembled WGS sequence"/>
</dbReference>
<feature type="region of interest" description="Disordered" evidence="1">
    <location>
        <begin position="330"/>
        <end position="351"/>
    </location>
</feature>
<organism evidence="2 3">
    <name type="scientific">Cichlidogyrus casuarinus</name>
    <dbReference type="NCBI Taxonomy" id="1844966"/>
    <lineage>
        <taxon>Eukaryota</taxon>
        <taxon>Metazoa</taxon>
        <taxon>Spiralia</taxon>
        <taxon>Lophotrochozoa</taxon>
        <taxon>Platyhelminthes</taxon>
        <taxon>Monogenea</taxon>
        <taxon>Monopisthocotylea</taxon>
        <taxon>Dactylogyridea</taxon>
        <taxon>Ancyrocephalidae</taxon>
        <taxon>Cichlidogyrus</taxon>
    </lineage>
</organism>
<evidence type="ECO:0000256" key="1">
    <source>
        <dbReference type="SAM" id="MobiDB-lite"/>
    </source>
</evidence>
<evidence type="ECO:0000313" key="3">
    <source>
        <dbReference type="Proteomes" id="UP001626550"/>
    </source>
</evidence>
<sequence length="512" mass="57608">MTLLTILEIWAQNKTSGSFKDLQMELNLPSSTKAALRSYQEEHDPMIEEYFANNYKFSTLTIALHYPKDALQDATTSSVLCPSSKVDPKSWTLTSIRIFLDIKEQYIVGCTQVFKNIWQNVEKSFSFGVTDTRNTATGGLLEIGPGEAITAVQIFRAYVPCINSDFCWDKFNHACSHTNSLRRHDAKYMNRNSAFVPCTQRESSMEPGPGVPFCAVVTRCAFIVNTYACATSHGCSKMGLRRKIFMPPVDKSLRLDLEEMYLNVDANEARNNSLPTVSHLFGLAEVKRTQNNSPGVVEIVPIWAAADDIAMMTLNQAVKGSAYRPTELMRSDRSGARASDKGRPLSFIEGASTLKRSQSLRPIMRSSQPTGPYEVDIDYCQRTELPSNIPMGFQTPQTRIKRSNSWRQPTTTQNTSDLVQFNCYRNNNVSERRMMYENSANASPKSMRSGSDNRKRRVVFSTNHYLNHESDTSPISYRRACQNASATLSRRQPAHTCKCPQCNPSCNMETVI</sequence>
<gene>
    <name evidence="2" type="ORF">Ciccas_000666</name>
</gene>